<proteinExistence type="predicted"/>
<name>A0ACC2PID0_9HYME</name>
<evidence type="ECO:0000313" key="1">
    <source>
        <dbReference type="EMBL" id="KAJ8683054.1"/>
    </source>
</evidence>
<reference evidence="1" key="1">
    <citation type="submission" date="2023-04" db="EMBL/GenBank/DDBJ databases">
        <title>A chromosome-level genome assembly of the parasitoid wasp Eretmocerus hayati.</title>
        <authorList>
            <person name="Zhong Y."/>
            <person name="Liu S."/>
            <person name="Liu Y."/>
        </authorList>
    </citation>
    <scope>NUCLEOTIDE SEQUENCE</scope>
    <source>
        <strain evidence="1">ZJU_SS_LIU_2023</strain>
    </source>
</reference>
<dbReference type="Proteomes" id="UP001239111">
    <property type="component" value="Chromosome 1"/>
</dbReference>
<organism evidence="1 2">
    <name type="scientific">Eretmocerus hayati</name>
    <dbReference type="NCBI Taxonomy" id="131215"/>
    <lineage>
        <taxon>Eukaryota</taxon>
        <taxon>Metazoa</taxon>
        <taxon>Ecdysozoa</taxon>
        <taxon>Arthropoda</taxon>
        <taxon>Hexapoda</taxon>
        <taxon>Insecta</taxon>
        <taxon>Pterygota</taxon>
        <taxon>Neoptera</taxon>
        <taxon>Endopterygota</taxon>
        <taxon>Hymenoptera</taxon>
        <taxon>Apocrita</taxon>
        <taxon>Proctotrupomorpha</taxon>
        <taxon>Chalcidoidea</taxon>
        <taxon>Aphelinidae</taxon>
        <taxon>Aphelininae</taxon>
        <taxon>Eretmocerus</taxon>
    </lineage>
</organism>
<dbReference type="EMBL" id="CM056741">
    <property type="protein sequence ID" value="KAJ8683054.1"/>
    <property type="molecule type" value="Genomic_DNA"/>
</dbReference>
<sequence length="1587" mass="178201">MDGIPLLTNYMLTNDGSTLLSVRCAEDGALELLSTPVTILKDTPDSQDLLTAGNIIELQGDITNGQLLPAAVTHNEIAVSCRTTVNESVSNPTVVDKQPCANQNVEAASDGSAVVLSSSNDIAHGKKVQDSSPQKATTSSKRKSSTPRKIARKSFGKLKRQEKNFDKEKACYTCNICGQEFKKHYVMQKHMNEHAQDKPHHCPKCPAAFNVPTNFRLHMATHSIGEPRCPECGRKFARVASLKTHMAIHELDESLYCIECDDAFQTQAQLDAHIKLHTVKWNSEDYRRCKLCRKQFIQPAVYRQHLRDHYKLQTKCMKLTKRGLVSSTFHQCRICLKTFTKSSVLIRHLRVHTGEKPFKCNICDRTFTQRGSVKIHMWQHKGLKPYECDLCPAKFTQKGNLISHVERLHQVRKGSTAYRCTHCSCIFDKLCSLNGHISRVHGGAHSDSIEDSTQLSTDLVENSGSHPSNDQIKENAGNSEQLTSNESAGTGEQPQVHEDSHSINDVRNDETEEGFVPLDKTGNTALVTLIDKSVDKAKGRRIKLKQRFINKYRFYECNYCNKKFRKPSDLVRHIRIHTLERPYKCKVCKRGFKLRAHMLAHQKTHESEGKYCPHCSKWFRSDKAYTEHTTKKCASTMCALCGEKFSTFDELKNHSAKHLPPRRSKKNKAAIAPEARDLAPKVVLKEPLILTELDDGKMQAQPKYQNEIARGKGRPHKCENCPAAFMKLSHLKQHVRKHTGERPFQCDICDRTFPTKSSVKTHLRIHDSLKPYECHLCEMTFSTLSSRKRHLTTHTDRRPFMCPYCNKTFKTHVNCKKHMKIHKEEVAQQQWEQQKAQKTMAATIDRIPIISIPEPIVLSHLGVPAQSVMLNAPHNFVTFSENRPNDASVIAENQSSTKNLSLVYNPSAFATQTLNAAETGTVTLPNFPGDQTFTSDNLKQIEETLNQQLLSIGMNLTLEGNLRSVGDQNNSQSAPQNQSTLSLIYGDGTTVESRISASINPSVFPAQTDGFDINQITLQGLNGLTMGMTQSPAANIAVAIPESNRQYLNPGNFVIAETPLIRANNLQCQLCKKRNFTEDSLKEHLQGRMCDGGFECIRCSLKFCTNDGLNRHVKIHESQETHKCYECQQEFPTSLLLREHIKDHVKSEMQLKSSMGINIIDDIEPKKSDTATRKNSHQCQYCSKTFRKPSDLVRHVRTHTGEKPYQCQFCSKTFAVKCTLDSHVKIHKNQESYSCHVCNAVMTTKGSLKAHLKVHTGDKPFKCTMCNLAFRTAGQRNVHLETHQRNPNSAEQMTISRIEDSECTALAQSKHEDSAPKVQVVPLSPENNGVISVALHAIADQNLAPNCIRPSSISVDENNQLLSNFQYLVGNELVTIQTESVTSTDTSCVPVTSSDTPEEPSSTDGVTEISSSATKDTESVPITSSIMLKENGINSNQPSDGNATSDTFVSSSTKNMCEVCGRGFSKPCLLERHRRVHTGERPFKCDICSKAFTQKSTLQLHQRYHKGERPYACPQCEKSYTQSTNLYSHIRRVHKLDPHEAINAKRNALAQHQFINFDPRLLGLDEVPMDLFASFTVPFVANGDSVS</sequence>
<keyword evidence="2" id="KW-1185">Reference proteome</keyword>
<accession>A0ACC2PID0</accession>
<gene>
    <name evidence="1" type="ORF">QAD02_018846</name>
</gene>
<comment type="caution">
    <text evidence="1">The sequence shown here is derived from an EMBL/GenBank/DDBJ whole genome shotgun (WGS) entry which is preliminary data.</text>
</comment>
<evidence type="ECO:0000313" key="2">
    <source>
        <dbReference type="Proteomes" id="UP001239111"/>
    </source>
</evidence>
<protein>
    <submittedName>
        <fullName evidence="1">Uncharacterized protein</fullName>
    </submittedName>
</protein>